<protein>
    <submittedName>
        <fullName evidence="1">Uncharacterized protein</fullName>
    </submittedName>
</protein>
<dbReference type="InterPro" id="IPR013321">
    <property type="entry name" value="Arc_rbn_hlx_hlx"/>
</dbReference>
<reference evidence="1 2" key="1">
    <citation type="submission" date="2019-06" db="EMBL/GenBank/DDBJ databases">
        <title>Emergence of pandrug resistant Empedobacter falsenii in China.</title>
        <authorList>
            <person name="Dong N."/>
            <person name="Chen S."/>
            <person name="Zhang R."/>
        </authorList>
    </citation>
    <scope>NUCLEOTIDE SEQUENCE [LARGE SCALE GENOMIC DNA]</scope>
    <source>
        <strain evidence="1 2">1681-1</strain>
        <plasmid evidence="1 2">p1681-tetX</plasmid>
    </source>
</reference>
<dbReference type="EMBL" id="CP040909">
    <property type="protein sequence ID" value="QLL59925.1"/>
    <property type="molecule type" value="Genomic_DNA"/>
</dbReference>
<proteinExistence type="predicted"/>
<dbReference type="KEGG" id="efal:FH779_17470"/>
<keyword evidence="1" id="KW-0614">Plasmid</keyword>
<name>A0A7H9DXX0_9FLAO</name>
<dbReference type="GeneID" id="78403282"/>
<dbReference type="GO" id="GO:0006355">
    <property type="term" value="P:regulation of DNA-templated transcription"/>
    <property type="evidence" value="ECO:0007669"/>
    <property type="project" value="InterPro"/>
</dbReference>
<sequence>MNTKESKRATSLRLNRDLYLKIEKRAKKENRSISNLLETIISQALNHNEPNEDTIEAMNELKKGNGIKFNSVDELFKSI</sequence>
<keyword evidence="2" id="KW-1185">Reference proteome</keyword>
<dbReference type="AlphaFoldDB" id="A0A7H9DXX0"/>
<evidence type="ECO:0000313" key="2">
    <source>
        <dbReference type="Proteomes" id="UP000510643"/>
    </source>
</evidence>
<organism evidence="1 2">
    <name type="scientific">Empedobacter falsenii</name>
    <dbReference type="NCBI Taxonomy" id="343874"/>
    <lineage>
        <taxon>Bacteria</taxon>
        <taxon>Pseudomonadati</taxon>
        <taxon>Bacteroidota</taxon>
        <taxon>Flavobacteriia</taxon>
        <taxon>Flavobacteriales</taxon>
        <taxon>Weeksellaceae</taxon>
        <taxon>Empedobacter</taxon>
    </lineage>
</organism>
<dbReference type="Gene3D" id="1.10.1220.10">
    <property type="entry name" value="Met repressor-like"/>
    <property type="match status" value="1"/>
</dbReference>
<dbReference type="RefSeq" id="WP_180906885.1">
    <property type="nucleotide sequence ID" value="NZ_CP040909.1"/>
</dbReference>
<dbReference type="InterPro" id="IPR010985">
    <property type="entry name" value="Ribbon_hlx_hlx"/>
</dbReference>
<gene>
    <name evidence="1" type="ORF">FH779_17470</name>
</gene>
<evidence type="ECO:0000313" key="1">
    <source>
        <dbReference type="EMBL" id="QLL59925.1"/>
    </source>
</evidence>
<dbReference type="Proteomes" id="UP000510643">
    <property type="component" value="Plasmid p1681-tetX"/>
</dbReference>
<geneLocation type="plasmid" evidence="1 2">
    <name>p1681-tetX</name>
</geneLocation>
<dbReference type="SUPFAM" id="SSF47598">
    <property type="entry name" value="Ribbon-helix-helix"/>
    <property type="match status" value="1"/>
</dbReference>
<accession>A0A7H9DXX0</accession>